<dbReference type="InParanoid" id="A0A3N4L6H1"/>
<keyword evidence="3" id="KW-1185">Reference proteome</keyword>
<dbReference type="Proteomes" id="UP000277580">
    <property type="component" value="Unassembled WGS sequence"/>
</dbReference>
<name>A0A3N4L6H1_9PEZI</name>
<sequence>MIQTKDLGAVLSLMFNNDGTRENTVSQAWYLVNDRPDHKQLHPPQPSAMRHSEPELRPRTLFHVSILCSVLFVSARLPTSSNRRTHTTPFQPAKQMIYPSYLSPHLLLNCPSQTPPPPPAMDSSPAFPHSTSYSNSSNSMAPNSQTHHDPAPSTFAADIAAEEKSYDALMAQAKSSLARIKELGAEIEQVRESQNSDEARRTAVLSQIESLNGVNGNFEHQDSQMEGSDHIEVRNGREGDYHMEDDTMEDTTEMEVDAIVEEDGSFPELMEKAKRLLARVSMNESENDKEVEVEAQARHERAYADLWNPV</sequence>
<evidence type="ECO:0000313" key="2">
    <source>
        <dbReference type="EMBL" id="RPB17378.1"/>
    </source>
</evidence>
<dbReference type="EMBL" id="ML119106">
    <property type="protein sequence ID" value="RPB17378.1"/>
    <property type="molecule type" value="Genomic_DNA"/>
</dbReference>
<protein>
    <submittedName>
        <fullName evidence="2">Uncharacterized protein</fullName>
    </submittedName>
</protein>
<evidence type="ECO:0000313" key="3">
    <source>
        <dbReference type="Proteomes" id="UP000277580"/>
    </source>
</evidence>
<feature type="compositionally biased region" description="Low complexity" evidence="1">
    <location>
        <begin position="121"/>
        <end position="144"/>
    </location>
</feature>
<evidence type="ECO:0000256" key="1">
    <source>
        <dbReference type="SAM" id="MobiDB-lite"/>
    </source>
</evidence>
<proteinExistence type="predicted"/>
<feature type="compositionally biased region" description="Basic and acidic residues" evidence="1">
    <location>
        <begin position="219"/>
        <end position="236"/>
    </location>
</feature>
<dbReference type="AlphaFoldDB" id="A0A3N4L6H1"/>
<feature type="region of interest" description="Disordered" evidence="1">
    <location>
        <begin position="108"/>
        <end position="152"/>
    </location>
</feature>
<gene>
    <name evidence="2" type="ORF">P167DRAFT_541428</name>
</gene>
<organism evidence="2 3">
    <name type="scientific">Morchella conica CCBAS932</name>
    <dbReference type="NCBI Taxonomy" id="1392247"/>
    <lineage>
        <taxon>Eukaryota</taxon>
        <taxon>Fungi</taxon>
        <taxon>Dikarya</taxon>
        <taxon>Ascomycota</taxon>
        <taxon>Pezizomycotina</taxon>
        <taxon>Pezizomycetes</taxon>
        <taxon>Pezizales</taxon>
        <taxon>Morchellaceae</taxon>
        <taxon>Morchella</taxon>
    </lineage>
</organism>
<feature type="region of interest" description="Disordered" evidence="1">
    <location>
        <begin position="212"/>
        <end position="236"/>
    </location>
</feature>
<reference evidence="2 3" key="1">
    <citation type="journal article" date="2018" name="Nat. Ecol. Evol.">
        <title>Pezizomycetes genomes reveal the molecular basis of ectomycorrhizal truffle lifestyle.</title>
        <authorList>
            <person name="Murat C."/>
            <person name="Payen T."/>
            <person name="Noel B."/>
            <person name="Kuo A."/>
            <person name="Morin E."/>
            <person name="Chen J."/>
            <person name="Kohler A."/>
            <person name="Krizsan K."/>
            <person name="Balestrini R."/>
            <person name="Da Silva C."/>
            <person name="Montanini B."/>
            <person name="Hainaut M."/>
            <person name="Levati E."/>
            <person name="Barry K.W."/>
            <person name="Belfiori B."/>
            <person name="Cichocki N."/>
            <person name="Clum A."/>
            <person name="Dockter R.B."/>
            <person name="Fauchery L."/>
            <person name="Guy J."/>
            <person name="Iotti M."/>
            <person name="Le Tacon F."/>
            <person name="Lindquist E.A."/>
            <person name="Lipzen A."/>
            <person name="Malagnac F."/>
            <person name="Mello A."/>
            <person name="Molinier V."/>
            <person name="Miyauchi S."/>
            <person name="Poulain J."/>
            <person name="Riccioni C."/>
            <person name="Rubini A."/>
            <person name="Sitrit Y."/>
            <person name="Splivallo R."/>
            <person name="Traeger S."/>
            <person name="Wang M."/>
            <person name="Zifcakova L."/>
            <person name="Wipf D."/>
            <person name="Zambonelli A."/>
            <person name="Paolocci F."/>
            <person name="Nowrousian M."/>
            <person name="Ottonello S."/>
            <person name="Baldrian P."/>
            <person name="Spatafora J.W."/>
            <person name="Henrissat B."/>
            <person name="Nagy L.G."/>
            <person name="Aury J.M."/>
            <person name="Wincker P."/>
            <person name="Grigoriev I.V."/>
            <person name="Bonfante P."/>
            <person name="Martin F.M."/>
        </authorList>
    </citation>
    <scope>NUCLEOTIDE SEQUENCE [LARGE SCALE GENOMIC DNA]</scope>
    <source>
        <strain evidence="2 3">CCBAS932</strain>
    </source>
</reference>
<accession>A0A3N4L6H1</accession>
<dbReference type="OrthoDB" id="10407690at2759"/>